<accession>A0ABX8BC00</accession>
<gene>
    <name evidence="1" type="ORF">J8C06_09620</name>
</gene>
<protein>
    <submittedName>
        <fullName evidence="1">Uncharacterized protein</fullName>
    </submittedName>
</protein>
<keyword evidence="2" id="KW-1185">Reference proteome</keyword>
<dbReference type="Proteomes" id="UP000676506">
    <property type="component" value="Chromosome 1"/>
</dbReference>
<evidence type="ECO:0000313" key="1">
    <source>
        <dbReference type="EMBL" id="QUW02595.1"/>
    </source>
</evidence>
<organism evidence="1 2">
    <name type="scientific">Chloracidobacterium validum</name>
    <dbReference type="NCBI Taxonomy" id="2821543"/>
    <lineage>
        <taxon>Bacteria</taxon>
        <taxon>Pseudomonadati</taxon>
        <taxon>Acidobacteriota</taxon>
        <taxon>Terriglobia</taxon>
        <taxon>Terriglobales</taxon>
        <taxon>Acidobacteriaceae</taxon>
        <taxon>Chloracidobacterium</taxon>
    </lineage>
</organism>
<dbReference type="EMBL" id="CP072648">
    <property type="protein sequence ID" value="QUW02595.1"/>
    <property type="molecule type" value="Genomic_DNA"/>
</dbReference>
<reference evidence="1 2" key="1">
    <citation type="submission" date="2021-03" db="EMBL/GenBank/DDBJ databases">
        <title>Genomic and phenotypic characterization of Chloracidobacterium isolates provides evidence for multiple species.</title>
        <authorList>
            <person name="Saini M.K."/>
            <person name="Costas A.M.G."/>
            <person name="Tank M."/>
            <person name="Bryant D.A."/>
        </authorList>
    </citation>
    <scope>NUCLEOTIDE SEQUENCE [LARGE SCALE GENOMIC DNA]</scope>
    <source>
        <strain evidence="1 2">BV2-C</strain>
    </source>
</reference>
<evidence type="ECO:0000313" key="2">
    <source>
        <dbReference type="Proteomes" id="UP000676506"/>
    </source>
</evidence>
<dbReference type="RefSeq" id="WP_211428486.1">
    <property type="nucleotide sequence ID" value="NZ_CP072648.1"/>
</dbReference>
<name>A0ABX8BC00_9BACT</name>
<proteinExistence type="predicted"/>
<sequence>METKLRFECEFEDQGPTQITYEISGYPTDKAKLVIEDQTPVLYVNKSACHVLAEIFAKLAIGAYKPGFHIHLKENFDSDDKEMLRIVLAPDATT</sequence>